<dbReference type="AlphaFoldDB" id="A0AAV2YJA4"/>
<accession>A0AAV2YJA4</accession>
<keyword evidence="3" id="KW-1185">Reference proteome</keyword>
<name>A0AAV2YJA4_9STRA</name>
<protein>
    <recommendedName>
        <fullName evidence="1">ZSWIM1/3 RNaseH-like domain-containing protein</fullName>
    </recommendedName>
</protein>
<comment type="caution">
    <text evidence="2">The sequence shown here is derived from an EMBL/GenBank/DDBJ whole genome shotgun (WGS) entry which is preliminary data.</text>
</comment>
<evidence type="ECO:0000313" key="3">
    <source>
        <dbReference type="Proteomes" id="UP001146120"/>
    </source>
</evidence>
<evidence type="ECO:0000313" key="2">
    <source>
        <dbReference type="EMBL" id="DAZ94667.1"/>
    </source>
</evidence>
<reference evidence="2" key="1">
    <citation type="submission" date="2022-11" db="EMBL/GenBank/DDBJ databases">
        <authorList>
            <person name="Morgan W.R."/>
            <person name="Tartar A."/>
        </authorList>
    </citation>
    <scope>NUCLEOTIDE SEQUENCE</scope>
    <source>
        <strain evidence="2">ARSEF 373</strain>
    </source>
</reference>
<dbReference type="EMBL" id="DAKRPA010000239">
    <property type="protein sequence ID" value="DAZ94667.1"/>
    <property type="molecule type" value="Genomic_DNA"/>
</dbReference>
<evidence type="ECO:0000259" key="1">
    <source>
        <dbReference type="Pfam" id="PF21056"/>
    </source>
</evidence>
<feature type="domain" description="ZSWIM1/3 RNaseH-like" evidence="1">
    <location>
        <begin position="197"/>
        <end position="264"/>
    </location>
</feature>
<dbReference type="PANTHER" id="PTHR31569:SF4">
    <property type="entry name" value="SWIM-TYPE DOMAIN-CONTAINING PROTEIN"/>
    <property type="match status" value="1"/>
</dbReference>
<gene>
    <name evidence="2" type="ORF">N0F65_000947</name>
</gene>
<proteinExistence type="predicted"/>
<dbReference type="InterPro" id="IPR048324">
    <property type="entry name" value="ZSWIM1-3_RNaseH-like"/>
</dbReference>
<dbReference type="Proteomes" id="UP001146120">
    <property type="component" value="Unassembled WGS sequence"/>
</dbReference>
<dbReference type="PANTHER" id="PTHR31569">
    <property type="entry name" value="SWIM-TYPE DOMAIN-CONTAINING PROTEIN"/>
    <property type="match status" value="1"/>
</dbReference>
<organism evidence="2 3">
    <name type="scientific">Lagenidium giganteum</name>
    <dbReference type="NCBI Taxonomy" id="4803"/>
    <lineage>
        <taxon>Eukaryota</taxon>
        <taxon>Sar</taxon>
        <taxon>Stramenopiles</taxon>
        <taxon>Oomycota</taxon>
        <taxon>Peronosporomycetes</taxon>
        <taxon>Pythiales</taxon>
        <taxon>Pythiaceae</taxon>
    </lineage>
</organism>
<reference evidence="2" key="2">
    <citation type="journal article" date="2023" name="Microbiol Resour">
        <title>Decontamination and Annotation of the Draft Genome Sequence of the Oomycete Lagenidium giganteum ARSEF 373.</title>
        <authorList>
            <person name="Morgan W.R."/>
            <person name="Tartar A."/>
        </authorList>
    </citation>
    <scope>NUCLEOTIDE SEQUENCE</scope>
    <source>
        <strain evidence="2">ARSEF 373</strain>
    </source>
</reference>
<sequence>MMQIVDPQTASDTLFLAGFPAYFSSWREFHSELEQFSEKTWQLFSLRTCKAVAARNHQIEPEWATNRRNRVHCLPSGSTIRRRFCAPTACPTSLVVVACATTMSFATSSASRESTRPWLKCHLYEHYVERRRVVDRELLQEAENMMLAGAKSRGICKYLKEQTGKKVTLKAVHNFITRCKHKASRDSADVCTERLLREFCQASGNTATVFVDDSNVLQTLVFQTKAMKKMFAAFSEVLFVDSTFGTNANHHSLLGFACQDVFGKLNPASKNVRVVVTDKDETLIRVLKTHFPKARFLLCQFHVIQYLDKQVVALFDNIKAIMASLVYAKDESDYLASRRLLLRMCDNNEEHNLFSYFVKNWDSDRERWAAYLRGTPNINSPRACPNRLESRWGKLKDIIEPYDCMDDCKNTLFQLLQGCEDQYIALLGKIGRRVVLAGESDDAELQQLAGALSVYACKLVVPEYKIGI</sequence>
<dbReference type="Pfam" id="PF21056">
    <property type="entry name" value="ZSWIM1-3_RNaseH-like"/>
    <property type="match status" value="1"/>
</dbReference>
<dbReference type="InterPro" id="IPR052579">
    <property type="entry name" value="Zinc_finger_SWIM"/>
</dbReference>